<dbReference type="RefSeq" id="WP_053395951.1">
    <property type="nucleotide sequence ID" value="NZ_LHPJ01000008.1"/>
</dbReference>
<keyword evidence="7" id="KW-1185">Reference proteome</keyword>
<dbReference type="Pfam" id="PF04828">
    <property type="entry name" value="GFA"/>
    <property type="match status" value="1"/>
</dbReference>
<dbReference type="PATRIC" id="fig|693.5.peg.2349"/>
<dbReference type="OrthoDB" id="9786619at2"/>
<name>A0A0M0HMY4_VIBNE</name>
<organism evidence="6 7">
    <name type="scientific">Vibrio nereis</name>
    <dbReference type="NCBI Taxonomy" id="693"/>
    <lineage>
        <taxon>Bacteria</taxon>
        <taxon>Pseudomonadati</taxon>
        <taxon>Pseudomonadota</taxon>
        <taxon>Gammaproteobacteria</taxon>
        <taxon>Vibrionales</taxon>
        <taxon>Vibrionaceae</taxon>
        <taxon>Vibrio</taxon>
    </lineage>
</organism>
<evidence type="ECO:0000256" key="2">
    <source>
        <dbReference type="ARBA" id="ARBA00022723"/>
    </source>
</evidence>
<feature type="domain" description="CENP-V/GFA" evidence="5">
    <location>
        <begin position="5"/>
        <end position="121"/>
    </location>
</feature>
<dbReference type="GO" id="GO:0046872">
    <property type="term" value="F:metal ion binding"/>
    <property type="evidence" value="ECO:0007669"/>
    <property type="project" value="UniProtKB-KW"/>
</dbReference>
<proteinExistence type="inferred from homology"/>
<evidence type="ECO:0000313" key="6">
    <source>
        <dbReference type="EMBL" id="KOO03167.1"/>
    </source>
</evidence>
<evidence type="ECO:0000259" key="5">
    <source>
        <dbReference type="PROSITE" id="PS51891"/>
    </source>
</evidence>
<evidence type="ECO:0000256" key="1">
    <source>
        <dbReference type="ARBA" id="ARBA00005495"/>
    </source>
</evidence>
<evidence type="ECO:0000256" key="3">
    <source>
        <dbReference type="ARBA" id="ARBA00022833"/>
    </source>
</evidence>
<dbReference type="InterPro" id="IPR011057">
    <property type="entry name" value="Mss4-like_sf"/>
</dbReference>
<dbReference type="PANTHER" id="PTHR33337">
    <property type="entry name" value="GFA DOMAIN-CONTAINING PROTEIN"/>
    <property type="match status" value="1"/>
</dbReference>
<keyword evidence="4" id="KW-0456">Lyase</keyword>
<reference evidence="7" key="1">
    <citation type="submission" date="2015-08" db="EMBL/GenBank/DDBJ databases">
        <title>Vibrio galatheae sp. nov., a novel member of the Vibrionaceae family isolated from the Solomon Islands.</title>
        <authorList>
            <person name="Giubergia S."/>
            <person name="Machado H."/>
            <person name="Mateiu R.V."/>
            <person name="Gram L."/>
        </authorList>
    </citation>
    <scope>NUCLEOTIDE SEQUENCE [LARGE SCALE GENOMIC DNA]</scope>
    <source>
        <strain evidence="7">DSM 19584</strain>
    </source>
</reference>
<accession>A0A0M0HMY4</accession>
<keyword evidence="2" id="KW-0479">Metal-binding</keyword>
<comment type="caution">
    <text evidence="6">The sequence shown here is derived from an EMBL/GenBank/DDBJ whole genome shotgun (WGS) entry which is preliminary data.</text>
</comment>
<dbReference type="Proteomes" id="UP000037515">
    <property type="component" value="Unassembled WGS sequence"/>
</dbReference>
<dbReference type="AlphaFoldDB" id="A0A0M0HMY4"/>
<dbReference type="SUPFAM" id="SSF51316">
    <property type="entry name" value="Mss4-like"/>
    <property type="match status" value="1"/>
</dbReference>
<dbReference type="Gene3D" id="3.90.1590.10">
    <property type="entry name" value="glutathione-dependent formaldehyde- activating enzyme (gfa)"/>
    <property type="match status" value="1"/>
</dbReference>
<dbReference type="STRING" id="693.AKJ17_11470"/>
<dbReference type="EMBL" id="LHPJ01000008">
    <property type="protein sequence ID" value="KOO03167.1"/>
    <property type="molecule type" value="Genomic_DNA"/>
</dbReference>
<keyword evidence="3" id="KW-0862">Zinc</keyword>
<gene>
    <name evidence="6" type="ORF">AKJ17_11470</name>
</gene>
<evidence type="ECO:0000313" key="7">
    <source>
        <dbReference type="Proteomes" id="UP000037515"/>
    </source>
</evidence>
<sequence length="140" mass="15424">MNHKHSGSCLCGDVQFELVGDFEKFFLCHCQRCQKGTGSAHAANLFCHPKTFTWLKGQELVKAYRLPDTRHSKSFCSQCGSAVPTYVEKLGLAVVPAGCLDTPISKKPDARIFVGNSASWTKALDNIPSFDQFIPQPDSE</sequence>
<dbReference type="GO" id="GO:0016846">
    <property type="term" value="F:carbon-sulfur lyase activity"/>
    <property type="evidence" value="ECO:0007669"/>
    <property type="project" value="InterPro"/>
</dbReference>
<dbReference type="PANTHER" id="PTHR33337:SF40">
    <property type="entry name" value="CENP-V_GFA DOMAIN-CONTAINING PROTEIN-RELATED"/>
    <property type="match status" value="1"/>
</dbReference>
<dbReference type="PROSITE" id="PS51891">
    <property type="entry name" value="CENP_V_GFA"/>
    <property type="match status" value="1"/>
</dbReference>
<protein>
    <submittedName>
        <fullName evidence="6">Aldehyde-activating protein</fullName>
    </submittedName>
</protein>
<evidence type="ECO:0000256" key="4">
    <source>
        <dbReference type="ARBA" id="ARBA00023239"/>
    </source>
</evidence>
<dbReference type="InterPro" id="IPR006913">
    <property type="entry name" value="CENP-V/GFA"/>
</dbReference>
<comment type="similarity">
    <text evidence="1">Belongs to the Gfa family.</text>
</comment>